<dbReference type="Proteomes" id="UP000004263">
    <property type="component" value="Unassembled WGS sequence"/>
</dbReference>
<evidence type="ECO:0000313" key="1">
    <source>
        <dbReference type="EMBL" id="EAT12742.1"/>
    </source>
</evidence>
<accession>Q1N349</accession>
<organism evidence="1 2">
    <name type="scientific">Bermanella marisrubri</name>
    <dbReference type="NCBI Taxonomy" id="207949"/>
    <lineage>
        <taxon>Bacteria</taxon>
        <taxon>Pseudomonadati</taxon>
        <taxon>Pseudomonadota</taxon>
        <taxon>Gammaproteobacteria</taxon>
        <taxon>Oceanospirillales</taxon>
        <taxon>Oceanospirillaceae</taxon>
        <taxon>Bermanella</taxon>
    </lineage>
</organism>
<evidence type="ECO:0000313" key="2">
    <source>
        <dbReference type="Proteomes" id="UP000004263"/>
    </source>
</evidence>
<proteinExistence type="predicted"/>
<comment type="caution">
    <text evidence="1">The sequence shown here is derived from an EMBL/GenBank/DDBJ whole genome shotgun (WGS) entry which is preliminary data.</text>
</comment>
<reference evidence="1 2" key="1">
    <citation type="submission" date="2006-03" db="EMBL/GenBank/DDBJ databases">
        <authorList>
            <person name="Pinhassi J."/>
            <person name="Pedros-Alio C."/>
            <person name="Ferriera S."/>
            <person name="Johnson J."/>
            <person name="Kravitz S."/>
            <person name="Halpern A."/>
            <person name="Remington K."/>
            <person name="Beeson K."/>
            <person name="Tran B."/>
            <person name="Rogers Y.-H."/>
            <person name="Friedman R."/>
            <person name="Venter J.C."/>
        </authorList>
    </citation>
    <scope>NUCLEOTIDE SEQUENCE [LARGE SCALE GENOMIC DNA]</scope>
    <source>
        <strain evidence="1 2">RED65</strain>
    </source>
</reference>
<sequence>MSAKKDQTELPKYMTLDATTQFELAQSIDEVLARAEKATQLSDEQACLNLWLQQIVDHFQDEFAIELDEATFSPDFDAFKNRVAEVISTCRQEQSKHGMQDVKVRIRACLEHSYQGALDLMQIQNLWRFDLQRQMQERQEALLHEVDSSL</sequence>
<dbReference type="AlphaFoldDB" id="Q1N349"/>
<keyword evidence="2" id="KW-1185">Reference proteome</keyword>
<dbReference type="HOGENOM" id="CLU_1736980_0_0_6"/>
<name>Q1N349_9GAMM</name>
<dbReference type="RefSeq" id="WP_007018531.1">
    <property type="nucleotide sequence ID" value="NZ_CH724117.1"/>
</dbReference>
<gene>
    <name evidence="1" type="ORF">RED65_13697</name>
</gene>
<dbReference type="STRING" id="207949.RED65_13697"/>
<protein>
    <submittedName>
        <fullName evidence="1">Uncharacterized protein</fullName>
    </submittedName>
</protein>
<dbReference type="EMBL" id="AAQH01000005">
    <property type="protein sequence ID" value="EAT12742.1"/>
    <property type="molecule type" value="Genomic_DNA"/>
</dbReference>